<keyword evidence="1" id="KW-0472">Membrane</keyword>
<comment type="function">
    <text evidence="1">Mechanosensitive channel that participates in the regulation of osmotic pressure changes within the cell, opening in response to stretch forces in the membrane lipid bilayer, without the need for other proteins. Contributes to normal resistance to hypoosmotic shock. Forms an ion channel of 1.0 nanosiemens conductance with a slight preference for anions.</text>
</comment>
<dbReference type="KEGG" id="tbv:H9L17_12505"/>
<protein>
    <recommendedName>
        <fullName evidence="1">Small-conductance mechanosensitive channel</fullName>
    </recommendedName>
</protein>
<name>A0A7G9QRM6_9GAMM</name>
<accession>A0A7G9QRM6</accession>
<comment type="subunit">
    <text evidence="1">Homoheptamer.</text>
</comment>
<keyword evidence="1" id="KW-1003">Cell membrane</keyword>
<keyword evidence="1" id="KW-1133">Transmembrane helix</keyword>
<dbReference type="PANTHER" id="PTHR30221">
    <property type="entry name" value="SMALL-CONDUCTANCE MECHANOSENSITIVE CHANNEL"/>
    <property type="match status" value="1"/>
</dbReference>
<evidence type="ECO:0000259" key="2">
    <source>
        <dbReference type="Pfam" id="PF00924"/>
    </source>
</evidence>
<dbReference type="InterPro" id="IPR010920">
    <property type="entry name" value="LSM_dom_sf"/>
</dbReference>
<feature type="domain" description="Mechanosensitive ion channel MscS" evidence="2">
    <location>
        <begin position="99"/>
        <end position="163"/>
    </location>
</feature>
<comment type="subcellular location">
    <subcellularLocation>
        <location evidence="1">Cell inner membrane</location>
        <topology evidence="1">Multi-pass membrane protein</topology>
    </subcellularLocation>
</comment>
<dbReference type="GO" id="GO:0008381">
    <property type="term" value="F:mechanosensitive monoatomic ion channel activity"/>
    <property type="evidence" value="ECO:0007669"/>
    <property type="project" value="InterPro"/>
</dbReference>
<keyword evidence="1" id="KW-0406">Ion transport</keyword>
<dbReference type="RefSeq" id="WP_187569763.1">
    <property type="nucleotide sequence ID" value="NZ_CP060711.1"/>
</dbReference>
<dbReference type="Pfam" id="PF00924">
    <property type="entry name" value="MS_channel_2nd"/>
    <property type="match status" value="1"/>
</dbReference>
<evidence type="ECO:0000313" key="3">
    <source>
        <dbReference type="EMBL" id="QNN46001.1"/>
    </source>
</evidence>
<dbReference type="EMBL" id="CP060711">
    <property type="protein sequence ID" value="QNN46001.1"/>
    <property type="molecule type" value="Genomic_DNA"/>
</dbReference>
<keyword evidence="1" id="KW-0813">Transport</keyword>
<keyword evidence="1" id="KW-0407">Ion channel</keyword>
<evidence type="ECO:0000256" key="1">
    <source>
        <dbReference type="RuleBase" id="RU369025"/>
    </source>
</evidence>
<dbReference type="InterPro" id="IPR045275">
    <property type="entry name" value="MscS_archaea/bacteria_type"/>
</dbReference>
<dbReference type="Gene3D" id="1.10.287.1260">
    <property type="match status" value="1"/>
</dbReference>
<gene>
    <name evidence="3" type="ORF">H9L17_12505</name>
</gene>
<feature type="transmembrane region" description="Helical" evidence="1">
    <location>
        <begin position="77"/>
        <end position="97"/>
    </location>
</feature>
<organism evidence="3 4">
    <name type="scientific">Thermomonas brevis</name>
    <dbReference type="NCBI Taxonomy" id="215691"/>
    <lineage>
        <taxon>Bacteria</taxon>
        <taxon>Pseudomonadati</taxon>
        <taxon>Pseudomonadota</taxon>
        <taxon>Gammaproteobacteria</taxon>
        <taxon>Lysobacterales</taxon>
        <taxon>Lysobacteraceae</taxon>
        <taxon>Thermomonas</taxon>
    </lineage>
</organism>
<dbReference type="GO" id="GO:0005886">
    <property type="term" value="C:plasma membrane"/>
    <property type="evidence" value="ECO:0007669"/>
    <property type="project" value="UniProtKB-SubCell"/>
</dbReference>
<dbReference type="SUPFAM" id="SSF50182">
    <property type="entry name" value="Sm-like ribonucleoproteins"/>
    <property type="match status" value="1"/>
</dbReference>
<dbReference type="AlphaFoldDB" id="A0A7G9QRM6"/>
<reference evidence="3 4" key="1">
    <citation type="submission" date="2020-08" db="EMBL/GenBank/DDBJ databases">
        <title>Genome sequence of Thermomonas brevis KACC 16975T.</title>
        <authorList>
            <person name="Hyun D.-W."/>
            <person name="Bae J.-W."/>
        </authorList>
    </citation>
    <scope>NUCLEOTIDE SEQUENCE [LARGE SCALE GENOMIC DNA]</scope>
    <source>
        <strain evidence="3 4">KACC 16975</strain>
    </source>
</reference>
<comment type="similarity">
    <text evidence="1">Belongs to the MscS (TC 1.A.23) family.</text>
</comment>
<proteinExistence type="inferred from homology"/>
<feature type="transmembrane region" description="Helical" evidence="1">
    <location>
        <begin position="48"/>
        <end position="71"/>
    </location>
</feature>
<dbReference type="PANTHER" id="PTHR30221:SF1">
    <property type="entry name" value="SMALL-CONDUCTANCE MECHANOSENSITIVE CHANNEL"/>
    <property type="match status" value="1"/>
</dbReference>
<keyword evidence="1" id="KW-0812">Transmembrane</keyword>
<evidence type="ECO:0000313" key="4">
    <source>
        <dbReference type="Proteomes" id="UP000515977"/>
    </source>
</evidence>
<keyword evidence="4" id="KW-1185">Reference proteome</keyword>
<sequence>MPHDLFDPGSLAGAAFYGVLALAAATLAALLIRRFVRRLEKRLTDATVLRFVGLFAQLLAYLAALVLYAHLVPELRALGTALLAGAGVLSVVGGLAAQDTLGNLIAGFSLVLSRAVREGDAIRLYTPVGLIDARVHAISLGFTVLRDGDDNEVVVPNSVIMGSALVRVAHPPAGA</sequence>
<comment type="caution">
    <text evidence="1">Lacks conserved residue(s) required for the propagation of feature annotation.</text>
</comment>
<feature type="transmembrane region" description="Helical" evidence="1">
    <location>
        <begin position="14"/>
        <end position="36"/>
    </location>
</feature>
<keyword evidence="1" id="KW-0997">Cell inner membrane</keyword>
<dbReference type="Proteomes" id="UP000515977">
    <property type="component" value="Chromosome"/>
</dbReference>
<dbReference type="InterPro" id="IPR006685">
    <property type="entry name" value="MscS_channel_2nd"/>
</dbReference>